<dbReference type="EMBL" id="JALGAR010000006">
    <property type="protein sequence ID" value="MCI4659575.1"/>
    <property type="molecule type" value="Genomic_DNA"/>
</dbReference>
<dbReference type="AlphaFoldDB" id="A0AA41QWS5"/>
<keyword evidence="2" id="KW-1185">Reference proteome</keyword>
<evidence type="ECO:0000313" key="2">
    <source>
        <dbReference type="Proteomes" id="UP001165341"/>
    </source>
</evidence>
<sequence>MATVTQRIKQVTQPRGGYVNPRAMSWMQLGDGTPQLLNHRAENVSPAAVGTAVDYLSRLANGAAPEDAFLISIEGAVRLHLSEVLSTLDISRLTPVLDVGYLRDETATQEMVHVVDVLTQLKSLRPGVIPDDDAIRAAVHLVGYDIAYRRGAGSYFGEHTPPDAVTTAHIRTMVERAVAFFTKFGPVTEDGFLPVNRLSKTTLVDSGDGDFLTADTLWDFKVSVAPPTAVHTLQLLMYLLMGLRSGQEQYGQIEYIGIFNPRLNIVYRLAFADVSADVVRAVSHEVIGYK</sequence>
<evidence type="ECO:0000313" key="1">
    <source>
        <dbReference type="EMBL" id="MCI4659575.1"/>
    </source>
</evidence>
<dbReference type="RefSeq" id="WP_243013066.1">
    <property type="nucleotide sequence ID" value="NZ_JALGAR010000006.1"/>
</dbReference>
<dbReference type="Proteomes" id="UP001165341">
    <property type="component" value="Unassembled WGS sequence"/>
</dbReference>
<protein>
    <submittedName>
        <fullName evidence="1">Uncharacterized protein</fullName>
    </submittedName>
</protein>
<organism evidence="1 2">
    <name type="scientific">Cryobacterium zhongshanensis</name>
    <dbReference type="NCBI Taxonomy" id="2928153"/>
    <lineage>
        <taxon>Bacteria</taxon>
        <taxon>Bacillati</taxon>
        <taxon>Actinomycetota</taxon>
        <taxon>Actinomycetes</taxon>
        <taxon>Micrococcales</taxon>
        <taxon>Microbacteriaceae</taxon>
        <taxon>Cryobacterium</taxon>
    </lineage>
</organism>
<gene>
    <name evidence="1" type="ORF">MQH31_17365</name>
</gene>
<proteinExistence type="predicted"/>
<comment type="caution">
    <text evidence="1">The sequence shown here is derived from an EMBL/GenBank/DDBJ whole genome shotgun (WGS) entry which is preliminary data.</text>
</comment>
<reference evidence="1" key="1">
    <citation type="submission" date="2022-03" db="EMBL/GenBank/DDBJ databases">
        <title>Cryobacterium sp. nov. strain ZS14-85, isolated from Antarctic soil.</title>
        <authorList>
            <person name="Li J."/>
            <person name="Niu G."/>
        </authorList>
    </citation>
    <scope>NUCLEOTIDE SEQUENCE</scope>
    <source>
        <strain evidence="1">ZS14-85</strain>
    </source>
</reference>
<accession>A0AA41QWS5</accession>
<name>A0AA41QWS5_9MICO</name>